<reference evidence="5 6" key="1">
    <citation type="submission" date="2020-07" db="EMBL/GenBank/DDBJ databases">
        <title>Comparative genomics of pyrophilous fungi reveals a link between fire events and developmental genes.</title>
        <authorList>
            <consortium name="DOE Joint Genome Institute"/>
            <person name="Steindorff A.S."/>
            <person name="Carver A."/>
            <person name="Calhoun S."/>
            <person name="Stillman K."/>
            <person name="Liu H."/>
            <person name="Lipzen A."/>
            <person name="Pangilinan J."/>
            <person name="Labutti K."/>
            <person name="Bruns T.D."/>
            <person name="Grigoriev I.V."/>
        </authorList>
    </citation>
    <scope>NUCLEOTIDE SEQUENCE [LARGE SCALE GENOMIC DNA]</scope>
    <source>
        <strain evidence="5 6">CBS 144469</strain>
    </source>
</reference>
<dbReference type="CDD" id="cd00780">
    <property type="entry name" value="NTF2"/>
    <property type="match status" value="1"/>
</dbReference>
<dbReference type="InterPro" id="IPR018222">
    <property type="entry name" value="Nuclear_transport_factor_2_euk"/>
</dbReference>
<dbReference type="SUPFAM" id="SSF54427">
    <property type="entry name" value="NTF2-like"/>
    <property type="match status" value="1"/>
</dbReference>
<keyword evidence="3" id="KW-0539">Nucleus</keyword>
<sequence>MATDLAAVGKQFADYYYQTFDGNRANLGPLYRDFSMLTFEGAPIQGTTNILEKLTSLPFQTVKHMVSTMDVQPSTDGKILVLVTGMLKVDDSPNPLAYNQVFHLVPEGTTYFVLNDIFRLNLA</sequence>
<protein>
    <recommendedName>
        <fullName evidence="2 3">Nuclear transport factor 2</fullName>
        <shortName evidence="3">NTF-2</shortName>
    </recommendedName>
</protein>
<keyword evidence="1 3" id="KW-0963">Cytoplasm</keyword>
<accession>A0A8H6MH61</accession>
<dbReference type="EMBL" id="JACGCI010000003">
    <property type="protein sequence ID" value="KAF6764747.1"/>
    <property type="molecule type" value="Genomic_DNA"/>
</dbReference>
<dbReference type="GO" id="GO:0006606">
    <property type="term" value="P:protein import into nucleus"/>
    <property type="evidence" value="ECO:0007669"/>
    <property type="project" value="UniProtKB-ARBA"/>
</dbReference>
<feature type="domain" description="NTF2" evidence="4">
    <location>
        <begin position="8"/>
        <end position="120"/>
    </location>
</feature>
<gene>
    <name evidence="5" type="ORF">DFP72DRAFT_869144</name>
</gene>
<evidence type="ECO:0000259" key="4">
    <source>
        <dbReference type="PROSITE" id="PS50177"/>
    </source>
</evidence>
<evidence type="ECO:0000313" key="6">
    <source>
        <dbReference type="Proteomes" id="UP000521943"/>
    </source>
</evidence>
<keyword evidence="3" id="KW-0653">Protein transport</keyword>
<dbReference type="InterPro" id="IPR002075">
    <property type="entry name" value="NTF2_dom"/>
</dbReference>
<dbReference type="FunFam" id="3.10.450.50:FF:000005">
    <property type="entry name" value="Nuclear transport factor 2"/>
    <property type="match status" value="1"/>
</dbReference>
<organism evidence="5 6">
    <name type="scientific">Ephemerocybe angulata</name>
    <dbReference type="NCBI Taxonomy" id="980116"/>
    <lineage>
        <taxon>Eukaryota</taxon>
        <taxon>Fungi</taxon>
        <taxon>Dikarya</taxon>
        <taxon>Basidiomycota</taxon>
        <taxon>Agaricomycotina</taxon>
        <taxon>Agaricomycetes</taxon>
        <taxon>Agaricomycetidae</taxon>
        <taxon>Agaricales</taxon>
        <taxon>Agaricineae</taxon>
        <taxon>Psathyrellaceae</taxon>
        <taxon>Ephemerocybe</taxon>
    </lineage>
</organism>
<dbReference type="Pfam" id="PF02136">
    <property type="entry name" value="NTF2"/>
    <property type="match status" value="1"/>
</dbReference>
<evidence type="ECO:0000256" key="3">
    <source>
        <dbReference type="RuleBase" id="RU369002"/>
    </source>
</evidence>
<keyword evidence="3" id="KW-0813">Transport</keyword>
<evidence type="ECO:0000313" key="5">
    <source>
        <dbReference type="EMBL" id="KAF6764747.1"/>
    </source>
</evidence>
<evidence type="ECO:0000256" key="2">
    <source>
        <dbReference type="ARBA" id="ARBA00026247"/>
    </source>
</evidence>
<keyword evidence="6" id="KW-1185">Reference proteome</keyword>
<dbReference type="Gene3D" id="3.10.450.50">
    <property type="match status" value="1"/>
</dbReference>
<dbReference type="PANTHER" id="PTHR12612">
    <property type="entry name" value="NUCLEAR TRANSPORT FACTOR 2"/>
    <property type="match status" value="1"/>
</dbReference>
<dbReference type="InterPro" id="IPR032710">
    <property type="entry name" value="NTF2-like_dom_sf"/>
</dbReference>
<dbReference type="InterPro" id="IPR045875">
    <property type="entry name" value="NTF2"/>
</dbReference>
<comment type="caution">
    <text evidence="5">The sequence shown here is derived from an EMBL/GenBank/DDBJ whole genome shotgun (WGS) entry which is preliminary data.</text>
</comment>
<dbReference type="OrthoDB" id="6507044at2759"/>
<evidence type="ECO:0000256" key="1">
    <source>
        <dbReference type="ARBA" id="ARBA00022490"/>
    </source>
</evidence>
<comment type="subcellular location">
    <subcellularLocation>
        <location evidence="3">Cytoplasm</location>
    </subcellularLocation>
    <subcellularLocation>
        <location evidence="3">Nucleus</location>
    </subcellularLocation>
</comment>
<dbReference type="AlphaFoldDB" id="A0A8H6MH61"/>
<comment type="function">
    <text evidence="3">Has a role in nuclear-cytoplasmic transport of proteins and mRNAs.</text>
</comment>
<dbReference type="GO" id="GO:0005635">
    <property type="term" value="C:nuclear envelope"/>
    <property type="evidence" value="ECO:0007669"/>
    <property type="project" value="UniProtKB-ARBA"/>
</dbReference>
<dbReference type="GO" id="GO:0005737">
    <property type="term" value="C:cytoplasm"/>
    <property type="evidence" value="ECO:0007669"/>
    <property type="project" value="UniProtKB-SubCell"/>
</dbReference>
<dbReference type="Proteomes" id="UP000521943">
    <property type="component" value="Unassembled WGS sequence"/>
</dbReference>
<dbReference type="GO" id="GO:0051028">
    <property type="term" value="P:mRNA transport"/>
    <property type="evidence" value="ECO:0007669"/>
    <property type="project" value="UniProtKB-UniRule"/>
</dbReference>
<proteinExistence type="predicted"/>
<name>A0A8H6MH61_9AGAR</name>
<dbReference type="PROSITE" id="PS50177">
    <property type="entry name" value="NTF2_DOMAIN"/>
    <property type="match status" value="1"/>
</dbReference>